<evidence type="ECO:0000313" key="1">
    <source>
        <dbReference type="EMBL" id="AWM77962.1"/>
    </source>
</evidence>
<proteinExistence type="predicted"/>
<dbReference type="OrthoDB" id="7173054at2"/>
<evidence type="ECO:0000313" key="2">
    <source>
        <dbReference type="Proteomes" id="UP000247763"/>
    </source>
</evidence>
<keyword evidence="1" id="KW-0282">Flagellum</keyword>
<dbReference type="KEGG" id="phb:HYN04_09450"/>
<keyword evidence="1" id="KW-0966">Cell projection</keyword>
<keyword evidence="1" id="KW-0969">Cilium</keyword>
<dbReference type="AlphaFoldDB" id="A0A2Z3HRU3"/>
<sequence length="216" mass="22070">MTGPTLERFGFDTVFDGGGNVASSTPRAKRYFNAEEVEAVRARAFAEGERKAMGETAALQARALTDIARSAEQGLGGLAHVAHAHREGSAALALACARAIAGEVLEMFPRAAIQTALESLAREIESEPRLLVTVAPGLGEGLQELLAGTAAAGGFNGQILVREDAGHAGAAFTLDFGDGAASYDPDEAAQRVGAALKAALATEGLHAESLDPSGEG</sequence>
<dbReference type="RefSeq" id="WP_110450529.1">
    <property type="nucleotide sequence ID" value="NZ_CP029479.1"/>
</dbReference>
<name>A0A2Z3HRU3_9CAUL</name>
<reference evidence="2" key="1">
    <citation type="submission" date="2018-05" db="EMBL/GenBank/DDBJ databases">
        <title>Genome sequencing of Phenylobacterium sp. HYN0004.</title>
        <authorList>
            <person name="Yi H."/>
            <person name="Baek C."/>
        </authorList>
    </citation>
    <scope>NUCLEOTIDE SEQUENCE [LARGE SCALE GENOMIC DNA]</scope>
    <source>
        <strain evidence="2">HYN0004</strain>
    </source>
</reference>
<accession>A0A2Z3HRU3</accession>
<organism evidence="1 2">
    <name type="scientific">Phenylobacterium parvum</name>
    <dbReference type="NCBI Taxonomy" id="2201350"/>
    <lineage>
        <taxon>Bacteria</taxon>
        <taxon>Pseudomonadati</taxon>
        <taxon>Pseudomonadota</taxon>
        <taxon>Alphaproteobacteria</taxon>
        <taxon>Caulobacterales</taxon>
        <taxon>Caulobacteraceae</taxon>
        <taxon>Phenylobacterium</taxon>
    </lineage>
</organism>
<protein>
    <submittedName>
        <fullName evidence="1">Flagellar assembly protein FliH</fullName>
    </submittedName>
</protein>
<dbReference type="EMBL" id="CP029479">
    <property type="protein sequence ID" value="AWM77962.1"/>
    <property type="molecule type" value="Genomic_DNA"/>
</dbReference>
<keyword evidence="2" id="KW-1185">Reference proteome</keyword>
<gene>
    <name evidence="1" type="ORF">HYN04_09450</name>
</gene>
<dbReference type="Proteomes" id="UP000247763">
    <property type="component" value="Chromosome"/>
</dbReference>